<dbReference type="AlphaFoldDB" id="A0A9P6PZU0"/>
<dbReference type="EMBL" id="JAAAJB010000462">
    <property type="protein sequence ID" value="KAG0255394.1"/>
    <property type="molecule type" value="Genomic_DNA"/>
</dbReference>
<reference evidence="2" key="1">
    <citation type="journal article" date="2020" name="Fungal Divers.">
        <title>Resolving the Mortierellaceae phylogeny through synthesis of multi-gene phylogenetics and phylogenomics.</title>
        <authorList>
            <person name="Vandepol N."/>
            <person name="Liber J."/>
            <person name="Desiro A."/>
            <person name="Na H."/>
            <person name="Kennedy M."/>
            <person name="Barry K."/>
            <person name="Grigoriev I.V."/>
            <person name="Miller A.N."/>
            <person name="O'Donnell K."/>
            <person name="Stajich J.E."/>
            <person name="Bonito G."/>
        </authorList>
    </citation>
    <scope>NUCLEOTIDE SEQUENCE</scope>
    <source>
        <strain evidence="2">BC1065</strain>
    </source>
</reference>
<sequence length="382" mass="42964">MISLGFEPLPHVIFPHNWVESLSRRHQIPQALRRRDVLSLLQAKQDVVLQGALQRLRTALKEYARDDDVYLLDETSKFATPPCREHHPGEHYRLVSTLDGWQPLSFGDWLRAFSNKLDQDNRDVLLLVPSNVWQRIQGNLPPLPRVRIEPVPAQLNAWLPTRTGIVREFKLHVEAMNFQETFTGGPFSHDGDVYRAAWQQVDVKIVQACFEQFKNAIKKSSSLPEFVAQDGSTPAWNRLYGVYKEAQGRDLLSDKTVKFVESVLGSYKNLDIDIGPSAYLCEELKTSPSDPHLQSYFEVVGLCTRPVSQWWDHPPSVSAGSPTELPRPRSSTMSTLEHYCSPNPQASGAPTLTVHFSPGVASAAGQWAEHLNSLSPEALLSL</sequence>
<dbReference type="OrthoDB" id="2443471at2759"/>
<feature type="region of interest" description="Disordered" evidence="1">
    <location>
        <begin position="315"/>
        <end position="335"/>
    </location>
</feature>
<gene>
    <name evidence="2" type="ORF">DFQ27_006286</name>
</gene>
<name>A0A9P6PZU0_9FUNG</name>
<keyword evidence="3" id="KW-1185">Reference proteome</keyword>
<protein>
    <submittedName>
        <fullName evidence="2">Uncharacterized protein</fullName>
    </submittedName>
</protein>
<evidence type="ECO:0000313" key="3">
    <source>
        <dbReference type="Proteomes" id="UP000807716"/>
    </source>
</evidence>
<organism evidence="2 3">
    <name type="scientific">Actinomortierella ambigua</name>
    <dbReference type="NCBI Taxonomy" id="1343610"/>
    <lineage>
        <taxon>Eukaryota</taxon>
        <taxon>Fungi</taxon>
        <taxon>Fungi incertae sedis</taxon>
        <taxon>Mucoromycota</taxon>
        <taxon>Mortierellomycotina</taxon>
        <taxon>Mortierellomycetes</taxon>
        <taxon>Mortierellales</taxon>
        <taxon>Mortierellaceae</taxon>
        <taxon>Actinomortierella</taxon>
    </lineage>
</organism>
<comment type="caution">
    <text evidence="2">The sequence shown here is derived from an EMBL/GenBank/DDBJ whole genome shotgun (WGS) entry which is preliminary data.</text>
</comment>
<proteinExistence type="predicted"/>
<evidence type="ECO:0000256" key="1">
    <source>
        <dbReference type="SAM" id="MobiDB-lite"/>
    </source>
</evidence>
<evidence type="ECO:0000313" key="2">
    <source>
        <dbReference type="EMBL" id="KAG0255394.1"/>
    </source>
</evidence>
<dbReference type="Proteomes" id="UP000807716">
    <property type="component" value="Unassembled WGS sequence"/>
</dbReference>
<accession>A0A9P6PZU0</accession>